<dbReference type="Proteomes" id="UP000501690">
    <property type="component" value="Linkage Group LG9"/>
</dbReference>
<evidence type="ECO:0000256" key="2">
    <source>
        <dbReference type="SAM" id="MobiDB-lite"/>
    </source>
</evidence>
<keyword evidence="4" id="KW-1185">Reference proteome</keyword>
<feature type="coiled-coil region" evidence="1">
    <location>
        <begin position="107"/>
        <end position="138"/>
    </location>
</feature>
<feature type="compositionally biased region" description="Polar residues" evidence="2">
    <location>
        <begin position="197"/>
        <end position="206"/>
    </location>
</feature>
<evidence type="ECO:0000256" key="1">
    <source>
        <dbReference type="SAM" id="Coils"/>
    </source>
</evidence>
<protein>
    <recommendedName>
        <fullName evidence="5">Transposase</fullName>
    </recommendedName>
</protein>
<feature type="region of interest" description="Disordered" evidence="2">
    <location>
        <begin position="187"/>
        <end position="206"/>
    </location>
</feature>
<evidence type="ECO:0000313" key="3">
    <source>
        <dbReference type="EMBL" id="QCE06059.1"/>
    </source>
</evidence>
<dbReference type="EMBL" id="CP039353">
    <property type="protein sequence ID" value="QCE06059.1"/>
    <property type="molecule type" value="Genomic_DNA"/>
</dbReference>
<reference evidence="3 4" key="1">
    <citation type="submission" date="2019-04" db="EMBL/GenBank/DDBJ databases">
        <title>An improved genome assembly and genetic linkage map for asparagus bean, Vigna unguiculata ssp. sesquipedialis.</title>
        <authorList>
            <person name="Xia Q."/>
            <person name="Zhang R."/>
            <person name="Dong Y."/>
        </authorList>
    </citation>
    <scope>NUCLEOTIDE SEQUENCE [LARGE SCALE GENOMIC DNA]</scope>
    <source>
        <tissue evidence="3">Leaf</tissue>
    </source>
</reference>
<accession>A0A4D6N0V8</accession>
<evidence type="ECO:0008006" key="5">
    <source>
        <dbReference type="Google" id="ProtNLM"/>
    </source>
</evidence>
<sequence>MPSPSLSTPFVVPTPPPLVVPTPPPVVVETLPPPVEQFGNRLSQVRSEQGSYVGGSQENTIDDLAVVDMIRTNCWVEVVGGKNNGRIFGTRQLAGGSNSLKPQSSASNSRDEEVTNLKQQLQETNQKLKVTDQRLQENDQAYVELKGQFQSLENILLKLLHPDQQVLRQAVSNLTVSAIACTCPTYRSPTKPRAVQRNATQPNSRP</sequence>
<evidence type="ECO:0000313" key="4">
    <source>
        <dbReference type="Proteomes" id="UP000501690"/>
    </source>
</evidence>
<name>A0A4D6N0V8_VIGUN</name>
<keyword evidence="1" id="KW-0175">Coiled coil</keyword>
<organism evidence="3 4">
    <name type="scientific">Vigna unguiculata</name>
    <name type="common">Cowpea</name>
    <dbReference type="NCBI Taxonomy" id="3917"/>
    <lineage>
        <taxon>Eukaryota</taxon>
        <taxon>Viridiplantae</taxon>
        <taxon>Streptophyta</taxon>
        <taxon>Embryophyta</taxon>
        <taxon>Tracheophyta</taxon>
        <taxon>Spermatophyta</taxon>
        <taxon>Magnoliopsida</taxon>
        <taxon>eudicotyledons</taxon>
        <taxon>Gunneridae</taxon>
        <taxon>Pentapetalae</taxon>
        <taxon>rosids</taxon>
        <taxon>fabids</taxon>
        <taxon>Fabales</taxon>
        <taxon>Fabaceae</taxon>
        <taxon>Papilionoideae</taxon>
        <taxon>50 kb inversion clade</taxon>
        <taxon>NPAAA clade</taxon>
        <taxon>indigoferoid/millettioid clade</taxon>
        <taxon>Phaseoleae</taxon>
        <taxon>Vigna</taxon>
    </lineage>
</organism>
<proteinExistence type="predicted"/>
<gene>
    <name evidence="3" type="ORF">DEO72_LG9g1068</name>
</gene>
<dbReference type="AlphaFoldDB" id="A0A4D6N0V8"/>